<dbReference type="EMBL" id="QQBG01000026">
    <property type="protein sequence ID" value="RDB31206.1"/>
    <property type="molecule type" value="Genomic_DNA"/>
</dbReference>
<comment type="caution">
    <text evidence="1">The sequence shown here is derived from an EMBL/GenBank/DDBJ whole genome shotgun (WGS) entry which is preliminary data.</text>
</comment>
<dbReference type="Proteomes" id="UP000253816">
    <property type="component" value="Unassembled WGS sequence"/>
</dbReference>
<sequence>MTTIRNCLHEQSRRLEPRLGLSGGPFPDALREFCSDVNRLLLILCLVWTASLLRAGNSFQGSGVTLYHFFKRMPLGEEGVEGHEQQDHKN</sequence>
<gene>
    <name evidence="1" type="ORF">HAT2_00686</name>
</gene>
<dbReference type="AlphaFoldDB" id="A0A369KJQ2"/>
<protein>
    <submittedName>
        <fullName evidence="1">Uncharacterized protein</fullName>
    </submittedName>
</protein>
<name>A0A369KJQ2_9BACT</name>
<keyword evidence="2" id="KW-1185">Reference proteome</keyword>
<evidence type="ECO:0000313" key="1">
    <source>
        <dbReference type="EMBL" id="RDB31206.1"/>
    </source>
</evidence>
<organism evidence="1 2">
    <name type="scientific">Candidatus Similichlamydia laticola</name>
    <dbReference type="NCBI Taxonomy" id="2170265"/>
    <lineage>
        <taxon>Bacteria</taxon>
        <taxon>Pseudomonadati</taxon>
        <taxon>Chlamydiota</taxon>
        <taxon>Chlamydiia</taxon>
        <taxon>Parachlamydiales</taxon>
        <taxon>Candidatus Parilichlamydiaceae</taxon>
        <taxon>Candidatus Similichlamydia</taxon>
    </lineage>
</organism>
<evidence type="ECO:0000313" key="2">
    <source>
        <dbReference type="Proteomes" id="UP000253816"/>
    </source>
</evidence>
<accession>A0A369KJQ2</accession>
<reference evidence="1 2" key="1">
    <citation type="submission" date="2018-07" db="EMBL/GenBank/DDBJ databases">
        <title>Comparative genomics of the Candidatus Parilichlamydiaceae reveals evidence of convergent evolution and genome reduction in the phylum Chlamydiae.</title>
        <authorList>
            <person name="Taylor-Brown A."/>
            <person name="Polkinghorne A."/>
        </authorList>
    </citation>
    <scope>NUCLEOTIDE SEQUENCE [LARGE SCALE GENOMIC DNA]</scope>
    <source>
        <strain evidence="1 2">Hat2</strain>
    </source>
</reference>
<proteinExistence type="predicted"/>